<keyword evidence="3" id="KW-1185">Reference proteome</keyword>
<dbReference type="GeneID" id="4601186"/>
<feature type="domain" description="Phosphoribosyltransferase" evidence="1">
    <location>
        <begin position="10"/>
        <end position="217"/>
    </location>
</feature>
<dbReference type="EMBL" id="CP000505">
    <property type="protein sequence ID" value="ABL77457.1"/>
    <property type="molecule type" value="Genomic_DNA"/>
</dbReference>
<dbReference type="STRING" id="368408.Tpen_0047"/>
<proteinExistence type="predicted"/>
<dbReference type="CDD" id="cd06223">
    <property type="entry name" value="PRTases_typeI"/>
    <property type="match status" value="1"/>
</dbReference>
<dbReference type="HOGENOM" id="CLU_067096_2_0_2"/>
<dbReference type="AlphaFoldDB" id="A1RW77"/>
<keyword evidence="2" id="KW-0808">Transferase</keyword>
<dbReference type="InterPro" id="IPR000836">
    <property type="entry name" value="PRTase_dom"/>
</dbReference>
<dbReference type="Proteomes" id="UP000000641">
    <property type="component" value="Chromosome"/>
</dbReference>
<keyword evidence="2" id="KW-0328">Glycosyltransferase</keyword>
<name>A1RW77_THEPD</name>
<sequence>MVSLGSVKVLGNPVLQEILGKLRSRDTPRREFRELLFKAGVFEAYEIAEELPTEECSVETPLGRRAPCVRVTGKLAIVAVLRAALPMAMGMLEVFPDAALGFVAAKRLEADAPPRDWRLEVSVPYVSMPPDAENLVIVDPMLATGSTLASVIERLKGGGYSYGRLYVATVISTEQGIRRVLSVEPEARIYTLSVDPELNDKAFIVPGLGDAGDRAFG</sequence>
<reference evidence="3" key="1">
    <citation type="journal article" date="2008" name="J. Bacteriol.">
        <title>Genome sequence of Thermofilum pendens reveals an exceptional loss of biosynthetic pathways without genome reduction.</title>
        <authorList>
            <person name="Anderson I."/>
            <person name="Rodriguez J."/>
            <person name="Susanti D."/>
            <person name="Porat I."/>
            <person name="Reich C."/>
            <person name="Ulrich L.E."/>
            <person name="Elkins J.G."/>
            <person name="Mavromatis K."/>
            <person name="Lykidis A."/>
            <person name="Kim E."/>
            <person name="Thompson L.S."/>
            <person name="Nolan M."/>
            <person name="Land M."/>
            <person name="Copeland A."/>
            <person name="Lapidus A."/>
            <person name="Lucas S."/>
            <person name="Detter C."/>
            <person name="Zhulin I.B."/>
            <person name="Olsen G.J."/>
            <person name="Whitman W."/>
            <person name="Mukhopadhyay B."/>
            <person name="Bristow J."/>
            <person name="Kyrpides N."/>
        </authorList>
    </citation>
    <scope>NUCLEOTIDE SEQUENCE [LARGE SCALE GENOMIC DNA]</scope>
    <source>
        <strain evidence="3">DSM 2475 / Hrk 5</strain>
    </source>
</reference>
<evidence type="ECO:0000313" key="3">
    <source>
        <dbReference type="Proteomes" id="UP000000641"/>
    </source>
</evidence>
<dbReference type="RefSeq" id="WP_011751722.1">
    <property type="nucleotide sequence ID" value="NC_008698.1"/>
</dbReference>
<dbReference type="Gene3D" id="3.40.50.2020">
    <property type="match status" value="1"/>
</dbReference>
<dbReference type="GO" id="GO:0004845">
    <property type="term" value="F:uracil phosphoribosyltransferase activity"/>
    <property type="evidence" value="ECO:0007669"/>
    <property type="project" value="UniProtKB-EC"/>
</dbReference>
<evidence type="ECO:0000313" key="2">
    <source>
        <dbReference type="EMBL" id="ABL77457.1"/>
    </source>
</evidence>
<dbReference type="KEGG" id="tpe:Tpen_0047"/>
<dbReference type="NCBIfam" id="NF001097">
    <property type="entry name" value="PRK00129.1"/>
    <property type="match status" value="1"/>
</dbReference>
<dbReference type="EnsemblBacteria" id="ABL77457">
    <property type="protein sequence ID" value="ABL77457"/>
    <property type="gene ID" value="Tpen_0047"/>
</dbReference>
<gene>
    <name evidence="2" type="ordered locus">Tpen_0047</name>
</gene>
<protein>
    <submittedName>
        <fullName evidence="2">Uracil phosphoribosyltransferase</fullName>
        <ecNumber evidence="2">2.4.2.9</ecNumber>
    </submittedName>
</protein>
<dbReference type="EC" id="2.4.2.9" evidence="2"/>
<dbReference type="SUPFAM" id="SSF53271">
    <property type="entry name" value="PRTase-like"/>
    <property type="match status" value="1"/>
</dbReference>
<organism evidence="2 3">
    <name type="scientific">Thermofilum pendens (strain DSM 2475 / Hrk 5)</name>
    <dbReference type="NCBI Taxonomy" id="368408"/>
    <lineage>
        <taxon>Archaea</taxon>
        <taxon>Thermoproteota</taxon>
        <taxon>Thermoprotei</taxon>
        <taxon>Thermofilales</taxon>
        <taxon>Thermofilaceae</taxon>
        <taxon>Thermofilum</taxon>
    </lineage>
</organism>
<dbReference type="Pfam" id="PF14681">
    <property type="entry name" value="UPRTase"/>
    <property type="match status" value="1"/>
</dbReference>
<dbReference type="InterPro" id="IPR029057">
    <property type="entry name" value="PRTase-like"/>
</dbReference>
<evidence type="ECO:0000259" key="1">
    <source>
        <dbReference type="Pfam" id="PF14681"/>
    </source>
</evidence>
<dbReference type="eggNOG" id="arCOG04128">
    <property type="taxonomic scope" value="Archaea"/>
</dbReference>
<accession>A1RW77</accession>